<organism evidence="1 2">
    <name type="scientific">Paramecium sonneborni</name>
    <dbReference type="NCBI Taxonomy" id="65129"/>
    <lineage>
        <taxon>Eukaryota</taxon>
        <taxon>Sar</taxon>
        <taxon>Alveolata</taxon>
        <taxon>Ciliophora</taxon>
        <taxon>Intramacronucleata</taxon>
        <taxon>Oligohymenophorea</taxon>
        <taxon>Peniculida</taxon>
        <taxon>Parameciidae</taxon>
        <taxon>Paramecium</taxon>
    </lineage>
</organism>
<sequence>MNTQTNQLSQHIQQLEKLHFYNQNNNIFLIIFQRITKCQFNSRIKKSKCQRKEIEQCIDSLFIQKNYLIVEVFILDNPIQKINNYNSELSLSKLNELPLMDLSDFKMIEELTPLINYKNKHQLQIKQQSDQEQSQSLINSQLLDLQEKDQIVESQFQSNQTHLIFKLFQIIRLNNRIIVLLLLLIKIAHLLDKQLYINSNSKFNNKFSYQITIKAL</sequence>
<comment type="caution">
    <text evidence="1">The sequence shown here is derived from an EMBL/GenBank/DDBJ whole genome shotgun (WGS) entry which is preliminary data.</text>
</comment>
<dbReference type="Proteomes" id="UP000692954">
    <property type="component" value="Unassembled WGS sequence"/>
</dbReference>
<gene>
    <name evidence="1" type="ORF">PSON_ATCC_30995.1.T2440020</name>
</gene>
<name>A0A8S1RQI9_9CILI</name>
<evidence type="ECO:0000313" key="1">
    <source>
        <dbReference type="EMBL" id="CAD8129787.1"/>
    </source>
</evidence>
<accession>A0A8S1RQI9</accession>
<evidence type="ECO:0000313" key="2">
    <source>
        <dbReference type="Proteomes" id="UP000692954"/>
    </source>
</evidence>
<reference evidence="1" key="1">
    <citation type="submission" date="2021-01" db="EMBL/GenBank/DDBJ databases">
        <authorList>
            <consortium name="Genoscope - CEA"/>
            <person name="William W."/>
        </authorList>
    </citation>
    <scope>NUCLEOTIDE SEQUENCE</scope>
</reference>
<dbReference type="AlphaFoldDB" id="A0A8S1RQI9"/>
<proteinExistence type="predicted"/>
<protein>
    <submittedName>
        <fullName evidence="1">Uncharacterized protein</fullName>
    </submittedName>
</protein>
<dbReference type="EMBL" id="CAJJDN010000244">
    <property type="protein sequence ID" value="CAD8129787.1"/>
    <property type="molecule type" value="Genomic_DNA"/>
</dbReference>
<keyword evidence="2" id="KW-1185">Reference proteome</keyword>